<sequence>MTEATSLHATRLAYDTVAVDYERLLRHELDARPLDRAMLAAFSELTQTPGAGPVADLGCGPGRITAHLHALGVDVFGIDLSPEMVALARRRHPGLRFEVGSMTELDLADDSLGGAVAWYSTVHTPPESLPTVFAQCHRVLAPGGHLILAFKAGDRCRHRDRAYGHAVSLDIYWMSPDHVADLLGEAGLVLDARLIREPDESEEPRQGRQAYFLAHKPPRAGWTARSSWGRGADRADECRPRAPRVPQPAPGHRHPAAAARKTGVADGAALPTVLPHG</sequence>
<dbReference type="EMBL" id="BAAALF010000012">
    <property type="protein sequence ID" value="GAA1223609.1"/>
    <property type="molecule type" value="Genomic_DNA"/>
</dbReference>
<dbReference type="InterPro" id="IPR050508">
    <property type="entry name" value="Methyltransf_Superfamily"/>
</dbReference>
<dbReference type="InterPro" id="IPR029063">
    <property type="entry name" value="SAM-dependent_MTases_sf"/>
</dbReference>
<feature type="domain" description="Methyltransferase" evidence="2">
    <location>
        <begin position="54"/>
        <end position="144"/>
    </location>
</feature>
<protein>
    <submittedName>
        <fullName evidence="3">Class I SAM-dependent methyltransferase</fullName>
    </submittedName>
</protein>
<evidence type="ECO:0000313" key="3">
    <source>
        <dbReference type="EMBL" id="GAA1223609.1"/>
    </source>
</evidence>
<dbReference type="PANTHER" id="PTHR42912:SF80">
    <property type="entry name" value="METHYLTRANSFERASE DOMAIN-CONTAINING PROTEIN"/>
    <property type="match status" value="1"/>
</dbReference>
<feature type="region of interest" description="Disordered" evidence="1">
    <location>
        <begin position="223"/>
        <end position="264"/>
    </location>
</feature>
<keyword evidence="4" id="KW-1185">Reference proteome</keyword>
<feature type="compositionally biased region" description="Basic and acidic residues" evidence="1">
    <location>
        <begin position="231"/>
        <end position="240"/>
    </location>
</feature>
<reference evidence="4" key="1">
    <citation type="journal article" date="2019" name="Int. J. Syst. Evol. Microbiol.">
        <title>The Global Catalogue of Microorganisms (GCM) 10K type strain sequencing project: providing services to taxonomists for standard genome sequencing and annotation.</title>
        <authorList>
            <consortium name="The Broad Institute Genomics Platform"/>
            <consortium name="The Broad Institute Genome Sequencing Center for Infectious Disease"/>
            <person name="Wu L."/>
            <person name="Ma J."/>
        </authorList>
    </citation>
    <scope>NUCLEOTIDE SEQUENCE [LARGE SCALE GENOMIC DNA]</scope>
    <source>
        <strain evidence="4">JCM 13004</strain>
    </source>
</reference>
<dbReference type="Gene3D" id="3.40.50.150">
    <property type="entry name" value="Vaccinia Virus protein VP39"/>
    <property type="match status" value="1"/>
</dbReference>
<dbReference type="PANTHER" id="PTHR42912">
    <property type="entry name" value="METHYLTRANSFERASE"/>
    <property type="match status" value="1"/>
</dbReference>
<keyword evidence="3" id="KW-0808">Transferase</keyword>
<keyword evidence="3" id="KW-0489">Methyltransferase</keyword>
<accession>A0ABP4GFX2</accession>
<evidence type="ECO:0000259" key="2">
    <source>
        <dbReference type="Pfam" id="PF13649"/>
    </source>
</evidence>
<evidence type="ECO:0000256" key="1">
    <source>
        <dbReference type="SAM" id="MobiDB-lite"/>
    </source>
</evidence>
<dbReference type="InterPro" id="IPR041698">
    <property type="entry name" value="Methyltransf_25"/>
</dbReference>
<proteinExistence type="predicted"/>
<evidence type="ECO:0000313" key="4">
    <source>
        <dbReference type="Proteomes" id="UP001500037"/>
    </source>
</evidence>
<dbReference type="Pfam" id="PF13649">
    <property type="entry name" value="Methyltransf_25"/>
    <property type="match status" value="1"/>
</dbReference>
<name>A0ABP4GFX2_9ACTN</name>
<dbReference type="GO" id="GO:0008168">
    <property type="term" value="F:methyltransferase activity"/>
    <property type="evidence" value="ECO:0007669"/>
    <property type="project" value="UniProtKB-KW"/>
</dbReference>
<gene>
    <name evidence="3" type="ORF">GCM10009665_12370</name>
</gene>
<dbReference type="SUPFAM" id="SSF53335">
    <property type="entry name" value="S-adenosyl-L-methionine-dependent methyltransferases"/>
    <property type="match status" value="1"/>
</dbReference>
<organism evidence="3 4">
    <name type="scientific">Kitasatospora nipponensis</name>
    <dbReference type="NCBI Taxonomy" id="258049"/>
    <lineage>
        <taxon>Bacteria</taxon>
        <taxon>Bacillati</taxon>
        <taxon>Actinomycetota</taxon>
        <taxon>Actinomycetes</taxon>
        <taxon>Kitasatosporales</taxon>
        <taxon>Streptomycetaceae</taxon>
        <taxon>Kitasatospora</taxon>
    </lineage>
</organism>
<dbReference type="GO" id="GO:0032259">
    <property type="term" value="P:methylation"/>
    <property type="evidence" value="ECO:0007669"/>
    <property type="project" value="UniProtKB-KW"/>
</dbReference>
<dbReference type="Proteomes" id="UP001500037">
    <property type="component" value="Unassembled WGS sequence"/>
</dbReference>
<dbReference type="RefSeq" id="WP_425555869.1">
    <property type="nucleotide sequence ID" value="NZ_BAAALF010000012.1"/>
</dbReference>
<dbReference type="CDD" id="cd02440">
    <property type="entry name" value="AdoMet_MTases"/>
    <property type="match status" value="1"/>
</dbReference>
<comment type="caution">
    <text evidence="3">The sequence shown here is derived from an EMBL/GenBank/DDBJ whole genome shotgun (WGS) entry which is preliminary data.</text>
</comment>